<dbReference type="InterPro" id="IPR003593">
    <property type="entry name" value="AAA+_ATPase"/>
</dbReference>
<comment type="caution">
    <text evidence="7">The sequence shown here is derived from an EMBL/GenBank/DDBJ whole genome shotgun (WGS) entry which is preliminary data.</text>
</comment>
<dbReference type="OrthoDB" id="9791546at2"/>
<accession>A0A0R2JMF0</accession>
<evidence type="ECO:0000256" key="5">
    <source>
        <dbReference type="ARBA" id="ARBA00022970"/>
    </source>
</evidence>
<evidence type="ECO:0000256" key="1">
    <source>
        <dbReference type="ARBA" id="ARBA00005417"/>
    </source>
</evidence>
<gene>
    <name evidence="7" type="ORF">IV73_GL000078</name>
</gene>
<evidence type="ECO:0000313" key="7">
    <source>
        <dbReference type="EMBL" id="KRN75594.1"/>
    </source>
</evidence>
<dbReference type="PATRIC" id="fig|1616.3.peg.78"/>
<dbReference type="Pfam" id="PF00005">
    <property type="entry name" value="ABC_tran"/>
    <property type="match status" value="1"/>
</dbReference>
<keyword evidence="4" id="KW-0067">ATP-binding</keyword>
<proteinExistence type="inferred from homology"/>
<keyword evidence="5" id="KW-0029">Amino-acid transport</keyword>
<dbReference type="GO" id="GO:0022857">
    <property type="term" value="F:transmembrane transporter activity"/>
    <property type="evidence" value="ECO:0007669"/>
    <property type="project" value="UniProtKB-ARBA"/>
</dbReference>
<dbReference type="FunFam" id="3.40.50.300:FF:000032">
    <property type="entry name" value="Export ABC transporter ATP-binding protein"/>
    <property type="match status" value="1"/>
</dbReference>
<comment type="similarity">
    <text evidence="1">Belongs to the ABC transporter superfamily.</text>
</comment>
<dbReference type="STRING" id="1616.IV73_GL000078"/>
<dbReference type="EMBL" id="JQBP01000001">
    <property type="protein sequence ID" value="KRN75594.1"/>
    <property type="molecule type" value="Genomic_DNA"/>
</dbReference>
<dbReference type="SUPFAM" id="SSF52540">
    <property type="entry name" value="P-loop containing nucleoside triphosphate hydrolases"/>
    <property type="match status" value="1"/>
</dbReference>
<dbReference type="InterPro" id="IPR027417">
    <property type="entry name" value="P-loop_NTPase"/>
</dbReference>
<keyword evidence="8" id="KW-1185">Reference proteome</keyword>
<feature type="domain" description="ABC transporter" evidence="6">
    <location>
        <begin position="5"/>
        <end position="245"/>
    </location>
</feature>
<dbReference type="GO" id="GO:0098796">
    <property type="term" value="C:membrane protein complex"/>
    <property type="evidence" value="ECO:0007669"/>
    <property type="project" value="UniProtKB-ARBA"/>
</dbReference>
<dbReference type="InterPro" id="IPR017911">
    <property type="entry name" value="MacB-like_ATP-bd"/>
</dbReference>
<keyword evidence="3" id="KW-0547">Nucleotide-binding</keyword>
<dbReference type="GO" id="GO:0005524">
    <property type="term" value="F:ATP binding"/>
    <property type="evidence" value="ECO:0007669"/>
    <property type="project" value="UniProtKB-KW"/>
</dbReference>
<sequence length="250" mass="27473">MNNILDVKNLTKVYGKGSEQKFVALENLNLSVAKGEFVAIMGASGSGKSTLLNNISTLDVPSSGEILIDGETLIGLKGKALADFRARKIGFIFQEFNLLDSLTVYENIALPLSLQRVRSKEIRLAVKRVAKLLNIEDLLQKYPEQLSGGQKQRTASARALVHEPALILGDEPTGALDSKNAVDLLETMQTMNQQQGVSILMVTHDAMSASYADRILFIKDGQVHQELIKAQNETNQAFYQEVLRTVAQEN</sequence>
<dbReference type="PROSITE" id="PS50893">
    <property type="entry name" value="ABC_TRANSPORTER_2"/>
    <property type="match status" value="1"/>
</dbReference>
<keyword evidence="2" id="KW-0813">Transport</keyword>
<dbReference type="Proteomes" id="UP000051655">
    <property type="component" value="Unassembled WGS sequence"/>
</dbReference>
<evidence type="ECO:0000259" key="6">
    <source>
        <dbReference type="PROSITE" id="PS50893"/>
    </source>
</evidence>
<dbReference type="InterPro" id="IPR003439">
    <property type="entry name" value="ABC_transporter-like_ATP-bd"/>
</dbReference>
<evidence type="ECO:0000256" key="4">
    <source>
        <dbReference type="ARBA" id="ARBA00022840"/>
    </source>
</evidence>
<evidence type="ECO:0000313" key="8">
    <source>
        <dbReference type="Proteomes" id="UP000051655"/>
    </source>
</evidence>
<dbReference type="Gene3D" id="3.40.50.300">
    <property type="entry name" value="P-loop containing nucleotide triphosphate hydrolases"/>
    <property type="match status" value="1"/>
</dbReference>
<reference evidence="7 8" key="1">
    <citation type="journal article" date="2015" name="Genome Announc.">
        <title>Expanding the biotechnology potential of lactobacilli through comparative genomics of 213 strains and associated genera.</title>
        <authorList>
            <person name="Sun Z."/>
            <person name="Harris H.M."/>
            <person name="McCann A."/>
            <person name="Guo C."/>
            <person name="Argimon S."/>
            <person name="Zhang W."/>
            <person name="Yang X."/>
            <person name="Jeffery I.B."/>
            <person name="Cooney J.C."/>
            <person name="Kagawa T.F."/>
            <person name="Liu W."/>
            <person name="Song Y."/>
            <person name="Salvetti E."/>
            <person name="Wrobel A."/>
            <person name="Rasinkangas P."/>
            <person name="Parkhill J."/>
            <person name="Rea M.C."/>
            <person name="O'Sullivan O."/>
            <person name="Ritari J."/>
            <person name="Douillard F.P."/>
            <person name="Paul Ross R."/>
            <person name="Yang R."/>
            <person name="Briner A.E."/>
            <person name="Felis G.E."/>
            <person name="de Vos W.M."/>
            <person name="Barrangou R."/>
            <person name="Klaenhammer T.R."/>
            <person name="Caufield P.W."/>
            <person name="Cui Y."/>
            <person name="Zhang H."/>
            <person name="O'Toole P.W."/>
        </authorList>
    </citation>
    <scope>NUCLEOTIDE SEQUENCE [LARGE SCALE GENOMIC DNA]</scope>
    <source>
        <strain evidence="7 8">DSM 20593</strain>
    </source>
</reference>
<dbReference type="PANTHER" id="PTHR42798">
    <property type="entry name" value="LIPOPROTEIN-RELEASING SYSTEM ATP-BINDING PROTEIN LOLD"/>
    <property type="match status" value="1"/>
</dbReference>
<dbReference type="GO" id="GO:0016887">
    <property type="term" value="F:ATP hydrolysis activity"/>
    <property type="evidence" value="ECO:0007669"/>
    <property type="project" value="InterPro"/>
</dbReference>
<dbReference type="GO" id="GO:0006865">
    <property type="term" value="P:amino acid transport"/>
    <property type="evidence" value="ECO:0007669"/>
    <property type="project" value="UniProtKB-KW"/>
</dbReference>
<dbReference type="RefSeq" id="WP_057753281.1">
    <property type="nucleotide sequence ID" value="NZ_JQBP01000001.1"/>
</dbReference>
<organism evidence="7 8">
    <name type="scientific">Weissella kandleri</name>
    <dbReference type="NCBI Taxonomy" id="1616"/>
    <lineage>
        <taxon>Bacteria</taxon>
        <taxon>Bacillati</taxon>
        <taxon>Bacillota</taxon>
        <taxon>Bacilli</taxon>
        <taxon>Lactobacillales</taxon>
        <taxon>Lactobacillaceae</taxon>
        <taxon>Weissella</taxon>
    </lineage>
</organism>
<evidence type="ECO:0000256" key="2">
    <source>
        <dbReference type="ARBA" id="ARBA00022448"/>
    </source>
</evidence>
<name>A0A0R2JMF0_9LACO</name>
<dbReference type="AlphaFoldDB" id="A0A0R2JMF0"/>
<dbReference type="SMART" id="SM00382">
    <property type="entry name" value="AAA"/>
    <property type="match status" value="1"/>
</dbReference>
<dbReference type="CDD" id="cd03255">
    <property type="entry name" value="ABC_MJ0796_LolCDE_FtsE"/>
    <property type="match status" value="1"/>
</dbReference>
<dbReference type="PANTHER" id="PTHR42798:SF7">
    <property type="entry name" value="ALPHA-D-RIBOSE 1-METHYLPHOSPHONATE 5-TRIPHOSPHATE SYNTHASE SUBUNIT PHNL"/>
    <property type="match status" value="1"/>
</dbReference>
<evidence type="ECO:0000256" key="3">
    <source>
        <dbReference type="ARBA" id="ARBA00022741"/>
    </source>
</evidence>
<protein>
    <recommendedName>
        <fullName evidence="6">ABC transporter domain-containing protein</fullName>
    </recommendedName>
</protein>